<reference evidence="2" key="1">
    <citation type="submission" date="2020-04" db="EMBL/GenBank/DDBJ databases">
        <authorList>
            <person name="Neveu A P."/>
        </authorList>
    </citation>
    <scope>NUCLEOTIDE SEQUENCE</scope>
    <source>
        <tissue evidence="2">Whole embryo</tissue>
    </source>
</reference>
<feature type="domain" description="NADPH-dependent FMN reductase-like" evidence="1">
    <location>
        <begin position="7"/>
        <end position="154"/>
    </location>
</feature>
<evidence type="ECO:0000313" key="2">
    <source>
        <dbReference type="EMBL" id="CAB3262770.1"/>
    </source>
</evidence>
<dbReference type="PANTHER" id="PTHR30543:SF21">
    <property type="entry name" value="NAD(P)H-DEPENDENT FMN REDUCTASE LOT6"/>
    <property type="match status" value="1"/>
</dbReference>
<dbReference type="InterPro" id="IPR050712">
    <property type="entry name" value="NAD(P)H-dep_reductase"/>
</dbReference>
<dbReference type="GO" id="GO:0005829">
    <property type="term" value="C:cytosol"/>
    <property type="evidence" value="ECO:0007669"/>
    <property type="project" value="TreeGrafter"/>
</dbReference>
<dbReference type="SUPFAM" id="SSF52218">
    <property type="entry name" value="Flavoproteins"/>
    <property type="match status" value="1"/>
</dbReference>
<gene>
    <name evidence="2" type="primary">LOC100183100-001</name>
</gene>
<dbReference type="Gene3D" id="3.40.50.360">
    <property type="match status" value="1"/>
</dbReference>
<organism evidence="2">
    <name type="scientific">Phallusia mammillata</name>
    <dbReference type="NCBI Taxonomy" id="59560"/>
    <lineage>
        <taxon>Eukaryota</taxon>
        <taxon>Metazoa</taxon>
        <taxon>Chordata</taxon>
        <taxon>Tunicata</taxon>
        <taxon>Ascidiacea</taxon>
        <taxon>Phlebobranchia</taxon>
        <taxon>Ascidiidae</taxon>
        <taxon>Phallusia</taxon>
    </lineage>
</organism>
<accession>A0A6F9DIB2</accession>
<protein>
    <submittedName>
        <fullName evidence="2">Uncharacterized protein LOC100183100</fullName>
    </submittedName>
</protein>
<dbReference type="GO" id="GO:0016491">
    <property type="term" value="F:oxidoreductase activity"/>
    <property type="evidence" value="ECO:0007669"/>
    <property type="project" value="InterPro"/>
</dbReference>
<dbReference type="AlphaFoldDB" id="A0A6F9DIB2"/>
<proteinExistence type="evidence at transcript level"/>
<sequence>MATSWKKVVVFLGSTRDGRVGDRVAKFVCKTLTEKKLEVVFVDPLEFDLPLLKTPVHFYPDPSKAPPKLVALNKKIAEADAIIVVSAEYNHSIPPALSNTLDYFSPKSYSNKPSAIVTYSPSLVGGARAGIQLRSMLGELGCVTVSNMFTISQVQHCFDENGVPKDTTQGSKMNSGLEKLLSQLEWWANAAKHQRENCTAF</sequence>
<evidence type="ECO:0000259" key="1">
    <source>
        <dbReference type="Pfam" id="PF03358"/>
    </source>
</evidence>
<dbReference type="EMBL" id="LR786908">
    <property type="protein sequence ID" value="CAB3262770.1"/>
    <property type="molecule type" value="mRNA"/>
</dbReference>
<dbReference type="InterPro" id="IPR029039">
    <property type="entry name" value="Flavoprotein-like_sf"/>
</dbReference>
<dbReference type="Pfam" id="PF03358">
    <property type="entry name" value="FMN_red"/>
    <property type="match status" value="1"/>
</dbReference>
<dbReference type="PANTHER" id="PTHR30543">
    <property type="entry name" value="CHROMATE REDUCTASE"/>
    <property type="match status" value="1"/>
</dbReference>
<name>A0A6F9DIB2_9ASCI</name>
<dbReference type="InterPro" id="IPR005025">
    <property type="entry name" value="FMN_Rdtase-like_dom"/>
</dbReference>
<dbReference type="GO" id="GO:0010181">
    <property type="term" value="F:FMN binding"/>
    <property type="evidence" value="ECO:0007669"/>
    <property type="project" value="TreeGrafter"/>
</dbReference>
<dbReference type="FunFam" id="3.40.50.360:FF:000078">
    <property type="entry name" value="Chromate reductase"/>
    <property type="match status" value="1"/>
</dbReference>